<reference evidence="2 3" key="1">
    <citation type="journal article" date="2019" name="Microbiol. Resour. Announc.">
        <title>Draft Genome Sequence of the Most Traditional epsilon-Poly-l-Lysine Producer, Streptomyces albulus NBRC14147.</title>
        <authorList>
            <person name="Yamanaka K."/>
            <person name="Hamano Y."/>
        </authorList>
    </citation>
    <scope>NUCLEOTIDE SEQUENCE [LARGE SCALE GENOMIC DNA]</scope>
    <source>
        <strain evidence="2 3">NBRC 14147</strain>
    </source>
</reference>
<sequence>MRELSRDPARDPSRNGSRDQLLVAVRQGIAAARDTGDLGPLRALERQGALTRLVISMDDARWPDLAALHAVGMARWLQYVTGAEGAHQAEWEASLQPLSCVYAGERDAVPPEAAAVLEAVRSGRRLSGPRIPREVRRWVLSGLRLREELSPDFVEVVRGLDPRGGQPHRDARALRPFLDRTPRHLPSRVRALRLLTVTLQMGYRATGDAATLAEAVRLGRELLLLVPAGGARWADAVAQHARVVGDHYRHTNDRRDVDEAVDCGREALRHTPPDSEWLASRLDEFGLHLSLRYDVSGAATDLNAAIDASRGAVRATPAGSSEATSYRARLAGLLVKRHRVTGDGAALDEAVRLVRGEAQPLPPQGRGGVLLDHAEVLHAQYRRTGLASVLHDALALYREAVDDRRARGGNPTDLAIALSHWGNALYDLCADFPGEDRPTTGGPASAKPSALGEAVAVHREAVAVSAPDDPQRPGYLNNLARTLRERARRDDDPDALDEAISLLREAIESARPGHVFRSAMLSHLSAALLERQRRSGADEPEPKLIREAYAFAEAAARSAAGPPGELIRLHRALAELASSTGRHREAAAAYARAVALLPQAVPHQLHGSESETQLARHGRGLAADAAAAVLQAGGPDAPARALEILEQGRGILLARTLGLHGEEEALRDVAPALADRLAALRAALDTVPTGADPADRRHQLADAWELVVAEARRLPGLEGFLKPPRLATLRLAAAGGPVVTVNTSPLRCDALILTTGGVAAVPLPALTHAEAASRAERFAEALRTAEAHGTALVDRLAAQTSLRETLKWLWEAAAAPVLTHLTRTTTFHHTTATAATTAASPHPPRIWLSTTGPLAQLPLHAAGDHDDPSGTRSLLDHAVPSYTPTVAALAAAVRTAARRGARPQRPVPLVVAMPRTAGFAPLAGALTEARAAADRYGTDTVLLTGDEATRTRLLAALPASTHVHFACHAVADPTSPYGSHLILDDQPLTVSEISRLRLARGEFCYLSACATARSGRLPDESVHIGGAFHLAGFGQVVATLWPVEDTTAAETARLFHTSPHPTPAHALHQAVCSLRANAPLLPSRWAGHVHIGP</sequence>
<dbReference type="SUPFAM" id="SSF48452">
    <property type="entry name" value="TPR-like"/>
    <property type="match status" value="1"/>
</dbReference>
<dbReference type="InterPro" id="IPR024983">
    <property type="entry name" value="CHAT_dom"/>
</dbReference>
<name>A0A401RBX6_STRNR</name>
<dbReference type="InterPro" id="IPR011990">
    <property type="entry name" value="TPR-like_helical_dom_sf"/>
</dbReference>
<feature type="domain" description="CHAT" evidence="1">
    <location>
        <begin position="804"/>
        <end position="1092"/>
    </location>
</feature>
<evidence type="ECO:0000313" key="3">
    <source>
        <dbReference type="Proteomes" id="UP000288351"/>
    </source>
</evidence>
<dbReference type="RefSeq" id="WP_020929389.1">
    <property type="nucleotide sequence ID" value="NZ_BHXC01000007.1"/>
</dbReference>
<protein>
    <submittedName>
        <fullName evidence="2">CHAT domain-containing protein</fullName>
    </submittedName>
</protein>
<dbReference type="Gene3D" id="1.25.40.10">
    <property type="entry name" value="Tetratricopeptide repeat domain"/>
    <property type="match status" value="1"/>
</dbReference>
<dbReference type="Pfam" id="PF12770">
    <property type="entry name" value="CHAT"/>
    <property type="match status" value="1"/>
</dbReference>
<organism evidence="2 3">
    <name type="scientific">Streptomyces noursei</name>
    <name type="common">Streptomyces albulus</name>
    <dbReference type="NCBI Taxonomy" id="1971"/>
    <lineage>
        <taxon>Bacteria</taxon>
        <taxon>Bacillati</taxon>
        <taxon>Actinomycetota</taxon>
        <taxon>Actinomycetes</taxon>
        <taxon>Kitasatosporales</taxon>
        <taxon>Streptomycetaceae</taxon>
        <taxon>Streptomyces</taxon>
    </lineage>
</organism>
<proteinExistence type="predicted"/>
<dbReference type="Proteomes" id="UP000288351">
    <property type="component" value="Unassembled WGS sequence"/>
</dbReference>
<dbReference type="AlphaFoldDB" id="A0A401RBX6"/>
<dbReference type="EMBL" id="BHXC01000007">
    <property type="protein sequence ID" value="GCB95136.1"/>
    <property type="molecule type" value="Genomic_DNA"/>
</dbReference>
<accession>A0A401RBX6</accession>
<evidence type="ECO:0000259" key="1">
    <source>
        <dbReference type="Pfam" id="PF12770"/>
    </source>
</evidence>
<comment type="caution">
    <text evidence="2">The sequence shown here is derived from an EMBL/GenBank/DDBJ whole genome shotgun (WGS) entry which is preliminary data.</text>
</comment>
<gene>
    <name evidence="2" type="ORF">SALB_07939</name>
</gene>
<evidence type="ECO:0000313" key="2">
    <source>
        <dbReference type="EMBL" id="GCB95136.1"/>
    </source>
</evidence>